<proteinExistence type="predicted"/>
<evidence type="ECO:0000313" key="2">
    <source>
        <dbReference type="Proteomes" id="UP001283361"/>
    </source>
</evidence>
<evidence type="ECO:0000313" key="1">
    <source>
        <dbReference type="EMBL" id="KAK3764700.1"/>
    </source>
</evidence>
<protein>
    <submittedName>
        <fullName evidence="1">Uncharacterized protein</fullName>
    </submittedName>
</protein>
<sequence length="351" mass="40078">MNGWNDMSLRTSSVDRPHFLCERVVPIYIHFYVIALPKDDWEVPVLDSTAMIIVSSNTNGQGYNYEEFSKFPFEEVQTTSLFKRERTNILLIFMNSEIAHWADGHQSCSSARISDIHIDLMPLDSLPLSEAIVSTEEKSSTLDLALFTDFETRTFFVDDMKIQSSNMLAVSTSLSEKYQSLYVDFIYGSTSAQLGLSDGALSVFRYGRQSRNRSNDMSCDQILPISMIESDYITFPSLPMNVDIIDHFTVVAVYNIFDLKLPASNFFHVNGTSVFYLYARLTRSGNLCSLTLMHENLFRSSYQLSAVGPLKHMTAFFVVVIVRTQHKEAVKYRFKGNRYVPDECRDVLDTE</sequence>
<organism evidence="1 2">
    <name type="scientific">Elysia crispata</name>
    <name type="common">lettuce slug</name>
    <dbReference type="NCBI Taxonomy" id="231223"/>
    <lineage>
        <taxon>Eukaryota</taxon>
        <taxon>Metazoa</taxon>
        <taxon>Spiralia</taxon>
        <taxon>Lophotrochozoa</taxon>
        <taxon>Mollusca</taxon>
        <taxon>Gastropoda</taxon>
        <taxon>Heterobranchia</taxon>
        <taxon>Euthyneura</taxon>
        <taxon>Panpulmonata</taxon>
        <taxon>Sacoglossa</taxon>
        <taxon>Placobranchoidea</taxon>
        <taxon>Plakobranchidae</taxon>
        <taxon>Elysia</taxon>
    </lineage>
</organism>
<accession>A0AAE1DCA8</accession>
<gene>
    <name evidence="1" type="ORF">RRG08_042010</name>
</gene>
<dbReference type="Proteomes" id="UP001283361">
    <property type="component" value="Unassembled WGS sequence"/>
</dbReference>
<comment type="caution">
    <text evidence="1">The sequence shown here is derived from an EMBL/GenBank/DDBJ whole genome shotgun (WGS) entry which is preliminary data.</text>
</comment>
<reference evidence="1" key="1">
    <citation type="journal article" date="2023" name="G3 (Bethesda)">
        <title>A reference genome for the long-term kleptoplast-retaining sea slug Elysia crispata morphotype clarki.</title>
        <authorList>
            <person name="Eastman K.E."/>
            <person name="Pendleton A.L."/>
            <person name="Shaikh M.A."/>
            <person name="Suttiyut T."/>
            <person name="Ogas R."/>
            <person name="Tomko P."/>
            <person name="Gavelis G."/>
            <person name="Widhalm J.R."/>
            <person name="Wisecaver J.H."/>
        </authorList>
    </citation>
    <scope>NUCLEOTIDE SEQUENCE</scope>
    <source>
        <strain evidence="1">ECLA1</strain>
    </source>
</reference>
<dbReference type="AlphaFoldDB" id="A0AAE1DCA8"/>
<keyword evidence="2" id="KW-1185">Reference proteome</keyword>
<dbReference type="EMBL" id="JAWDGP010004412">
    <property type="protein sequence ID" value="KAK3764700.1"/>
    <property type="molecule type" value="Genomic_DNA"/>
</dbReference>
<name>A0AAE1DCA8_9GAST</name>